<reference evidence="1" key="2">
    <citation type="submission" date="2020-09" db="EMBL/GenBank/DDBJ databases">
        <authorList>
            <person name="Sun Q."/>
            <person name="Zhou Y."/>
        </authorList>
    </citation>
    <scope>NUCLEOTIDE SEQUENCE</scope>
    <source>
        <strain evidence="1">CGMCC 4.7679</strain>
    </source>
</reference>
<comment type="caution">
    <text evidence="1">The sequence shown here is derived from an EMBL/GenBank/DDBJ whole genome shotgun (WGS) entry which is preliminary data.</text>
</comment>
<dbReference type="PANTHER" id="PTHR43434:SF20">
    <property type="entry name" value="5'-NUCLEOTIDASE"/>
    <property type="match status" value="1"/>
</dbReference>
<dbReference type="InterPro" id="IPR036412">
    <property type="entry name" value="HAD-like_sf"/>
</dbReference>
<evidence type="ECO:0008006" key="3">
    <source>
        <dbReference type="Google" id="ProtNLM"/>
    </source>
</evidence>
<sequence>MIAVVRYRPTIDPRTVLLDLDGTLVDSAALITEHLAIRPPTMSKPDSLARHIAAGLGLMEFLTLAGGADEAADRSTKADVIASVVMVGDRHHDVDGAAAHRIPTIGVGWGYGLPDELAGAALVVPEIAALEAALLGPWAWMATPPLAVAAV</sequence>
<evidence type="ECO:0000313" key="2">
    <source>
        <dbReference type="Proteomes" id="UP000658656"/>
    </source>
</evidence>
<keyword evidence="2" id="KW-1185">Reference proteome</keyword>
<dbReference type="InterPro" id="IPR050155">
    <property type="entry name" value="HAD-like_hydrolase_sf"/>
</dbReference>
<dbReference type="RefSeq" id="WP_260172206.1">
    <property type="nucleotide sequence ID" value="NZ_BNAV01000007.1"/>
</dbReference>
<name>A0A8H9M6S5_9PSEU</name>
<dbReference type="InterPro" id="IPR023214">
    <property type="entry name" value="HAD_sf"/>
</dbReference>
<gene>
    <name evidence="1" type="ORF">GCM10017566_47150</name>
</gene>
<dbReference type="AlphaFoldDB" id="A0A8H9M6S5"/>
<proteinExistence type="predicted"/>
<dbReference type="GO" id="GO:0005829">
    <property type="term" value="C:cytosol"/>
    <property type="evidence" value="ECO:0007669"/>
    <property type="project" value="TreeGrafter"/>
</dbReference>
<dbReference type="PANTHER" id="PTHR43434">
    <property type="entry name" value="PHOSPHOGLYCOLATE PHOSPHATASE"/>
    <property type="match status" value="1"/>
</dbReference>
<dbReference type="EMBL" id="BNAV01000007">
    <property type="protein sequence ID" value="GHF67962.1"/>
    <property type="molecule type" value="Genomic_DNA"/>
</dbReference>
<dbReference type="Gene3D" id="3.40.50.1000">
    <property type="entry name" value="HAD superfamily/HAD-like"/>
    <property type="match status" value="1"/>
</dbReference>
<dbReference type="Proteomes" id="UP000658656">
    <property type="component" value="Unassembled WGS sequence"/>
</dbReference>
<protein>
    <recommendedName>
        <fullName evidence="3">HAD family hydrolase</fullName>
    </recommendedName>
</protein>
<reference evidence="1" key="1">
    <citation type="journal article" date="2014" name="Int. J. Syst. Evol. Microbiol.">
        <title>Complete genome sequence of Corynebacterium casei LMG S-19264T (=DSM 44701T), isolated from a smear-ripened cheese.</title>
        <authorList>
            <consortium name="US DOE Joint Genome Institute (JGI-PGF)"/>
            <person name="Walter F."/>
            <person name="Albersmeier A."/>
            <person name="Kalinowski J."/>
            <person name="Ruckert C."/>
        </authorList>
    </citation>
    <scope>NUCLEOTIDE SEQUENCE</scope>
    <source>
        <strain evidence="1">CGMCC 4.7679</strain>
    </source>
</reference>
<dbReference type="SUPFAM" id="SSF56784">
    <property type="entry name" value="HAD-like"/>
    <property type="match status" value="1"/>
</dbReference>
<evidence type="ECO:0000313" key="1">
    <source>
        <dbReference type="EMBL" id="GHF67962.1"/>
    </source>
</evidence>
<accession>A0A8H9M6S5</accession>
<dbReference type="GO" id="GO:0004713">
    <property type="term" value="F:protein tyrosine kinase activity"/>
    <property type="evidence" value="ECO:0007669"/>
    <property type="project" value="TreeGrafter"/>
</dbReference>
<dbReference type="Pfam" id="PF13242">
    <property type="entry name" value="Hydrolase_like"/>
    <property type="match status" value="1"/>
</dbReference>
<organism evidence="1 2">
    <name type="scientific">Amycolatopsis bartoniae</name>
    <dbReference type="NCBI Taxonomy" id="941986"/>
    <lineage>
        <taxon>Bacteria</taxon>
        <taxon>Bacillati</taxon>
        <taxon>Actinomycetota</taxon>
        <taxon>Actinomycetes</taxon>
        <taxon>Pseudonocardiales</taxon>
        <taxon>Pseudonocardiaceae</taxon>
        <taxon>Amycolatopsis</taxon>
    </lineage>
</organism>